<proteinExistence type="inferred from homology"/>
<keyword evidence="4" id="KW-0812">Transmembrane</keyword>
<dbReference type="AlphaFoldDB" id="A0A0K0D5I4"/>
<dbReference type="PROSITE" id="PS50255">
    <property type="entry name" value="CYTOCHROME_B5_2"/>
    <property type="match status" value="1"/>
</dbReference>
<keyword evidence="7" id="KW-0492">Microsome</keyword>
<dbReference type="PANTHER" id="PTHR19359">
    <property type="entry name" value="CYTOCHROME B5"/>
    <property type="match status" value="1"/>
</dbReference>
<evidence type="ECO:0000313" key="16">
    <source>
        <dbReference type="WBParaSite" id="ACAC_0000532901-mRNA-1"/>
    </source>
</evidence>
<comment type="subcellular location">
    <subcellularLocation>
        <location evidence="1">Endoplasmic reticulum membrane</location>
        <topology evidence="1">Single-pass membrane protein</topology>
        <orientation evidence="1">Cytoplasmic side</orientation>
    </subcellularLocation>
    <subcellularLocation>
        <location evidence="11">Microsome membrane</location>
        <topology evidence="11">Single-pass membrane protein</topology>
        <orientation evidence="11">Cytoplasmic side</orientation>
    </subcellularLocation>
</comment>
<organism evidence="15 16">
    <name type="scientific">Angiostrongylus cantonensis</name>
    <name type="common">Rat lungworm</name>
    <dbReference type="NCBI Taxonomy" id="6313"/>
    <lineage>
        <taxon>Eukaryota</taxon>
        <taxon>Metazoa</taxon>
        <taxon>Ecdysozoa</taxon>
        <taxon>Nematoda</taxon>
        <taxon>Chromadorea</taxon>
        <taxon>Rhabditida</taxon>
        <taxon>Rhabditina</taxon>
        <taxon>Rhabditomorpha</taxon>
        <taxon>Strongyloidea</taxon>
        <taxon>Metastrongylidae</taxon>
        <taxon>Angiostrongylus</taxon>
    </lineage>
</organism>
<keyword evidence="2" id="KW-0813">Transport</keyword>
<feature type="domain" description="Cytochrome b5 heme-binding" evidence="14">
    <location>
        <begin position="2"/>
        <end position="78"/>
    </location>
</feature>
<dbReference type="STRING" id="6313.A0A0K0D5I4"/>
<evidence type="ECO:0000259" key="14">
    <source>
        <dbReference type="PROSITE" id="PS50255"/>
    </source>
</evidence>
<dbReference type="InterPro" id="IPR036400">
    <property type="entry name" value="Cyt_B5-like_heme/steroid_sf"/>
</dbReference>
<evidence type="ECO:0000256" key="6">
    <source>
        <dbReference type="ARBA" id="ARBA00022824"/>
    </source>
</evidence>
<evidence type="ECO:0000256" key="1">
    <source>
        <dbReference type="ARBA" id="ARBA00004131"/>
    </source>
</evidence>
<evidence type="ECO:0000313" key="15">
    <source>
        <dbReference type="Proteomes" id="UP000035642"/>
    </source>
</evidence>
<evidence type="ECO:0000256" key="3">
    <source>
        <dbReference type="ARBA" id="ARBA00022617"/>
    </source>
</evidence>
<dbReference type="SUPFAM" id="SSF55856">
    <property type="entry name" value="Cytochrome b5-like heme/steroid binding domain"/>
    <property type="match status" value="1"/>
</dbReference>
<evidence type="ECO:0000256" key="9">
    <source>
        <dbReference type="ARBA" id="ARBA00023004"/>
    </source>
</evidence>
<dbReference type="Proteomes" id="UP000035642">
    <property type="component" value="Unassembled WGS sequence"/>
</dbReference>
<dbReference type="GO" id="GO:0020037">
    <property type="term" value="F:heme binding"/>
    <property type="evidence" value="ECO:0007669"/>
    <property type="project" value="TreeGrafter"/>
</dbReference>
<reference evidence="16" key="2">
    <citation type="submission" date="2017-02" db="UniProtKB">
        <authorList>
            <consortium name="WormBaseParasite"/>
        </authorList>
    </citation>
    <scope>IDENTIFICATION</scope>
</reference>
<evidence type="ECO:0000256" key="7">
    <source>
        <dbReference type="ARBA" id="ARBA00022848"/>
    </source>
</evidence>
<evidence type="ECO:0000256" key="2">
    <source>
        <dbReference type="ARBA" id="ARBA00022448"/>
    </source>
</evidence>
<name>A0A0K0D5I4_ANGCA</name>
<dbReference type="Gene3D" id="3.10.120.10">
    <property type="entry name" value="Cytochrome b5-like heme/steroid binding domain"/>
    <property type="match status" value="1"/>
</dbReference>
<keyword evidence="10" id="KW-0472">Membrane</keyword>
<dbReference type="FunFam" id="3.10.120.10:FF:000002">
    <property type="entry name" value="Cytochrome b5 type B"/>
    <property type="match status" value="1"/>
</dbReference>
<evidence type="ECO:0000256" key="8">
    <source>
        <dbReference type="ARBA" id="ARBA00022982"/>
    </source>
</evidence>
<keyword evidence="8" id="KW-0249">Electron transport</keyword>
<dbReference type="SMART" id="SM01117">
    <property type="entry name" value="Cyt-b5"/>
    <property type="match status" value="1"/>
</dbReference>
<evidence type="ECO:0000256" key="5">
    <source>
        <dbReference type="ARBA" id="ARBA00022723"/>
    </source>
</evidence>
<dbReference type="GO" id="GO:0046872">
    <property type="term" value="F:metal ion binding"/>
    <property type="evidence" value="ECO:0007669"/>
    <property type="project" value="UniProtKB-KW"/>
</dbReference>
<dbReference type="GO" id="GO:0005789">
    <property type="term" value="C:endoplasmic reticulum membrane"/>
    <property type="evidence" value="ECO:0007669"/>
    <property type="project" value="UniProtKB-SubCell"/>
</dbReference>
<dbReference type="Pfam" id="PF00173">
    <property type="entry name" value="Cyt-b5"/>
    <property type="match status" value="1"/>
</dbReference>
<keyword evidence="15" id="KW-1185">Reference proteome</keyword>
<evidence type="ECO:0000256" key="4">
    <source>
        <dbReference type="ARBA" id="ARBA00022692"/>
    </source>
</evidence>
<dbReference type="PANTHER" id="PTHR19359:SF150">
    <property type="entry name" value="CYTOCHROME B5"/>
    <property type="match status" value="1"/>
</dbReference>
<keyword evidence="6" id="KW-0256">Endoplasmic reticulum</keyword>
<comment type="similarity">
    <text evidence="12">Belongs to the cytochrome b5 family.</text>
</comment>
<evidence type="ECO:0000256" key="13">
    <source>
        <dbReference type="ARBA" id="ARBA00039806"/>
    </source>
</evidence>
<dbReference type="InterPro" id="IPR050668">
    <property type="entry name" value="Cytochrome_b5"/>
</dbReference>
<keyword evidence="5" id="KW-0479">Metal-binding</keyword>
<keyword evidence="9" id="KW-0408">Iron</keyword>
<keyword evidence="3" id="KW-0349">Heme</keyword>
<dbReference type="InterPro" id="IPR001199">
    <property type="entry name" value="Cyt_B5-like_heme/steroid-bd"/>
</dbReference>
<sequence>MGVQFTGKQVMEHNNNASTWIVISSKVYDVTKFLDEHLGGCEVLLEQAGQDATETFEDVGHSTYARKMREEYYIGDIVQGEKQSYSYDKKSWSSQPSDNEQRFFIYVGLLRGNFCNSIENLL</sequence>
<accession>A0A0K0D5I4</accession>
<evidence type="ECO:0000256" key="10">
    <source>
        <dbReference type="ARBA" id="ARBA00023136"/>
    </source>
</evidence>
<dbReference type="WBParaSite" id="ACAC_0000532901-mRNA-1">
    <property type="protein sequence ID" value="ACAC_0000532901-mRNA-1"/>
    <property type="gene ID" value="ACAC_0000532901"/>
</dbReference>
<dbReference type="PRINTS" id="PR00363">
    <property type="entry name" value="CYTOCHROMEB5"/>
</dbReference>
<protein>
    <recommendedName>
        <fullName evidence="13">Cytochrome b5</fullName>
    </recommendedName>
</protein>
<evidence type="ECO:0000256" key="12">
    <source>
        <dbReference type="ARBA" id="ARBA00038168"/>
    </source>
</evidence>
<reference evidence="15" key="1">
    <citation type="submission" date="2012-09" db="EMBL/GenBank/DDBJ databases">
        <authorList>
            <person name="Martin A.A."/>
        </authorList>
    </citation>
    <scope>NUCLEOTIDE SEQUENCE</scope>
</reference>
<evidence type="ECO:0000256" key="11">
    <source>
        <dbReference type="ARBA" id="ARBA00037877"/>
    </source>
</evidence>